<dbReference type="Proteomes" id="UP001056778">
    <property type="component" value="Chromosome 9"/>
</dbReference>
<accession>A0ACB9SSN5</accession>
<reference evidence="1" key="1">
    <citation type="submission" date="2022-04" db="EMBL/GenBank/DDBJ databases">
        <title>Chromosome-scale genome assembly of Holotrichia oblita Faldermann.</title>
        <authorList>
            <person name="Rongchong L."/>
        </authorList>
    </citation>
    <scope>NUCLEOTIDE SEQUENCE</scope>
    <source>
        <strain evidence="1">81SQS9</strain>
    </source>
</reference>
<evidence type="ECO:0000313" key="2">
    <source>
        <dbReference type="Proteomes" id="UP001056778"/>
    </source>
</evidence>
<dbReference type="EMBL" id="CM043023">
    <property type="protein sequence ID" value="KAI4455150.1"/>
    <property type="molecule type" value="Genomic_DNA"/>
</dbReference>
<sequence length="250" mass="28516">MTIICADDISSSINTLLKNFYKSIKKNHNLIFSPFGLHSTLSVIYEGAAGETATSLQNALNVWSAKDIAFQYKPILDNIDAAENITLNIANKLYVQKDYKINEGFQATAQIYFDVSIEAIDFTKRAAAAAQINNWVKEKTSYKIEKVVDADAFNPFTQAVLVNAIYFKGDWLFQFNEHFTVMHQFYISETESISHPMMYQEAPFDYAVNAELDAQILRLQHQNPRYSMTIVLPNSRTGIKKLEKNCLIWI</sequence>
<proteinExistence type="predicted"/>
<organism evidence="1 2">
    <name type="scientific">Holotrichia oblita</name>
    <name type="common">Chafer beetle</name>
    <dbReference type="NCBI Taxonomy" id="644536"/>
    <lineage>
        <taxon>Eukaryota</taxon>
        <taxon>Metazoa</taxon>
        <taxon>Ecdysozoa</taxon>
        <taxon>Arthropoda</taxon>
        <taxon>Hexapoda</taxon>
        <taxon>Insecta</taxon>
        <taxon>Pterygota</taxon>
        <taxon>Neoptera</taxon>
        <taxon>Endopterygota</taxon>
        <taxon>Coleoptera</taxon>
        <taxon>Polyphaga</taxon>
        <taxon>Scarabaeiformia</taxon>
        <taxon>Scarabaeidae</taxon>
        <taxon>Melolonthinae</taxon>
        <taxon>Holotrichia</taxon>
    </lineage>
</organism>
<comment type="caution">
    <text evidence="1">The sequence shown here is derived from an EMBL/GenBank/DDBJ whole genome shotgun (WGS) entry which is preliminary data.</text>
</comment>
<gene>
    <name evidence="1" type="ORF">MML48_9g00000563</name>
</gene>
<keyword evidence="1" id="KW-0722">Serine protease inhibitor</keyword>
<protein>
    <submittedName>
        <fullName evidence="1">Serine protease inhibitor serpin</fullName>
    </submittedName>
</protein>
<name>A0ACB9SSN5_HOLOL</name>
<keyword evidence="2" id="KW-1185">Reference proteome</keyword>
<keyword evidence="1" id="KW-0646">Protease inhibitor</keyword>
<evidence type="ECO:0000313" key="1">
    <source>
        <dbReference type="EMBL" id="KAI4455150.1"/>
    </source>
</evidence>